<evidence type="ECO:0000313" key="2">
    <source>
        <dbReference type="Proteomes" id="UP001634393"/>
    </source>
</evidence>
<gene>
    <name evidence="1" type="ORF">ACJIZ3_021385</name>
</gene>
<proteinExistence type="predicted"/>
<evidence type="ECO:0000313" key="1">
    <source>
        <dbReference type="EMBL" id="KAL3825356.1"/>
    </source>
</evidence>
<comment type="caution">
    <text evidence="1">The sequence shown here is derived from an EMBL/GenBank/DDBJ whole genome shotgun (WGS) entry which is preliminary data.</text>
</comment>
<dbReference type="EMBL" id="JBJXBP010000006">
    <property type="protein sequence ID" value="KAL3825356.1"/>
    <property type="molecule type" value="Genomic_DNA"/>
</dbReference>
<dbReference type="Proteomes" id="UP001634393">
    <property type="component" value="Unassembled WGS sequence"/>
</dbReference>
<keyword evidence="2" id="KW-1185">Reference proteome</keyword>
<dbReference type="AlphaFoldDB" id="A0ABD3SLW3"/>
<accession>A0ABD3SLW3</accession>
<protein>
    <submittedName>
        <fullName evidence="1">Uncharacterized protein</fullName>
    </submittedName>
</protein>
<name>A0ABD3SLW3_9LAMI</name>
<sequence>MGCTFRRFSFWQQILFSCTDFLKFFLQIILSHMFKSDCQLRFFFYLVKE</sequence>
<dbReference type="PROSITE" id="PS51257">
    <property type="entry name" value="PROKAR_LIPOPROTEIN"/>
    <property type="match status" value="1"/>
</dbReference>
<organism evidence="1 2">
    <name type="scientific">Penstemon smallii</name>
    <dbReference type="NCBI Taxonomy" id="265156"/>
    <lineage>
        <taxon>Eukaryota</taxon>
        <taxon>Viridiplantae</taxon>
        <taxon>Streptophyta</taxon>
        <taxon>Embryophyta</taxon>
        <taxon>Tracheophyta</taxon>
        <taxon>Spermatophyta</taxon>
        <taxon>Magnoliopsida</taxon>
        <taxon>eudicotyledons</taxon>
        <taxon>Gunneridae</taxon>
        <taxon>Pentapetalae</taxon>
        <taxon>asterids</taxon>
        <taxon>lamiids</taxon>
        <taxon>Lamiales</taxon>
        <taxon>Plantaginaceae</taxon>
        <taxon>Cheloneae</taxon>
        <taxon>Penstemon</taxon>
    </lineage>
</organism>
<reference evidence="1 2" key="1">
    <citation type="submission" date="2024-12" db="EMBL/GenBank/DDBJ databases">
        <title>The unique morphological basis and parallel evolutionary history of personate flowers in Penstemon.</title>
        <authorList>
            <person name="Depatie T.H."/>
            <person name="Wessinger C.A."/>
        </authorList>
    </citation>
    <scope>NUCLEOTIDE SEQUENCE [LARGE SCALE GENOMIC DNA]</scope>
    <source>
        <strain evidence="1">WTNN_2</strain>
        <tissue evidence="1">Leaf</tissue>
    </source>
</reference>